<dbReference type="AlphaFoldDB" id="A0A3A2ZRL3"/>
<evidence type="ECO:0000256" key="2">
    <source>
        <dbReference type="ARBA" id="ARBA00022729"/>
    </source>
</evidence>
<dbReference type="SUPFAM" id="SSF53649">
    <property type="entry name" value="Alkaline phosphatase-like"/>
    <property type="match status" value="1"/>
</dbReference>
<protein>
    <submittedName>
        <fullName evidence="7">Arylsulfatase</fullName>
    </submittedName>
</protein>
<dbReference type="PANTHER" id="PTHR43108:SF8">
    <property type="entry name" value="SD21168P"/>
    <property type="match status" value="1"/>
</dbReference>
<dbReference type="PIRSF" id="PIRSF000972">
    <property type="entry name" value="Arylsulf_plant"/>
    <property type="match status" value="1"/>
</dbReference>
<gene>
    <name evidence="7" type="ORF">PHISCL_01993</name>
</gene>
<dbReference type="GO" id="GO:0004065">
    <property type="term" value="F:arylsulfatase activity"/>
    <property type="evidence" value="ECO:0007669"/>
    <property type="project" value="InterPro"/>
</dbReference>
<dbReference type="Pfam" id="PF00884">
    <property type="entry name" value="Sulfatase"/>
    <property type="match status" value="1"/>
</dbReference>
<evidence type="ECO:0000256" key="5">
    <source>
        <dbReference type="PIRSR" id="PIRSR000972-50"/>
    </source>
</evidence>
<sequence length="547" mass="61975">MPLLQKYILNEGTLYNNHFCTVALCCPSRVTLWTGKAAHNTNVTDVFPPHGGYPKVVREGINEDYLPIWMQNAGYNTYYTGKLWNHHSIDNYDSPRAKGFNGSDFLLDPYTYEYYNARMSRNYGPPVSYEGEYSPDIVAEKAFGFLHEATQHKEPWMLTVAPVASHGDIRLVGGWHSDAPKYASRHAHLFKDYKIPRDKNFNPVNQGGVSWVKNLPLLNDTVIAYNDEYQRARLRSLQSVDEMIEVLIKTLEAKGILDNTYIFFTTDNGYHISQHRLHPGKECGYDTDIHIPLAVRGPGVAAGRVANAITSHTDLSPTILKLAGHWRDDFDGSPIPLSAEQTSQTPTTEHVNIEFWGRAVPEGTMGRYSDEKNPEWGFAGEMRNNTYKGLRVIGDGYSMYYSVHCTGEKEFYDSINDPGQLVNLFDDEDVASAYTLNGRSFDHIVNRLDALTMVLKSCKADSCHKPWTVLHPGGDVSSLKDSLHHSFDNFYQSQPKVAFTSCELGYIREQEGPQDPIVFGPPPKVELREQGSMRQSFRYEGHWSHWV</sequence>
<evidence type="ECO:0000256" key="1">
    <source>
        <dbReference type="ARBA" id="ARBA00008779"/>
    </source>
</evidence>
<accession>A0A3A2ZRL3</accession>
<feature type="modified residue" description="3-oxoalanine (Cys)" evidence="5">
    <location>
        <position position="25"/>
    </location>
</feature>
<dbReference type="InterPro" id="IPR024607">
    <property type="entry name" value="Sulfatase_CS"/>
</dbReference>
<evidence type="ECO:0000256" key="4">
    <source>
        <dbReference type="ARBA" id="ARBA00023180"/>
    </source>
</evidence>
<dbReference type="STRING" id="2070753.A0A3A2ZRL3"/>
<dbReference type="GO" id="GO:0008449">
    <property type="term" value="F:N-acetylglucosamine-6-sulfatase activity"/>
    <property type="evidence" value="ECO:0007669"/>
    <property type="project" value="TreeGrafter"/>
</dbReference>
<dbReference type="GO" id="GO:0018958">
    <property type="term" value="P:phenol-containing compound metabolic process"/>
    <property type="evidence" value="ECO:0007669"/>
    <property type="project" value="InterPro"/>
</dbReference>
<dbReference type="OrthoDB" id="96314at2759"/>
<dbReference type="PROSITE" id="PS00523">
    <property type="entry name" value="SULFATASE_1"/>
    <property type="match status" value="1"/>
</dbReference>
<evidence type="ECO:0000313" key="8">
    <source>
        <dbReference type="Proteomes" id="UP000266188"/>
    </source>
</evidence>
<dbReference type="PANTHER" id="PTHR43108">
    <property type="entry name" value="N-ACETYLGLUCOSAMINE-6-SULFATASE FAMILY MEMBER"/>
    <property type="match status" value="1"/>
</dbReference>
<dbReference type="InterPro" id="IPR017850">
    <property type="entry name" value="Alkaline_phosphatase_core_sf"/>
</dbReference>
<keyword evidence="3" id="KW-0378">Hydrolase</keyword>
<comment type="PTM">
    <text evidence="5">The conversion to 3-oxoalanine (also known as C-formylglycine, FGly), of a serine or cysteine residue in prokaryotes and of a cysteine residue in eukaryotes, is critical for catalytic activity.</text>
</comment>
<dbReference type="InterPro" id="IPR012083">
    <property type="entry name" value="Arylsulfatase"/>
</dbReference>
<keyword evidence="8" id="KW-1185">Reference proteome</keyword>
<dbReference type="InterPro" id="IPR000917">
    <property type="entry name" value="Sulfatase_N"/>
</dbReference>
<dbReference type="Gene3D" id="3.40.720.10">
    <property type="entry name" value="Alkaline Phosphatase, subunit A"/>
    <property type="match status" value="1"/>
</dbReference>
<keyword evidence="2" id="KW-0732">Signal</keyword>
<reference evidence="8" key="1">
    <citation type="submission" date="2017-02" db="EMBL/GenBank/DDBJ databases">
        <authorList>
            <person name="Tafer H."/>
            <person name="Lopandic K."/>
        </authorList>
    </citation>
    <scope>NUCLEOTIDE SEQUENCE [LARGE SCALE GENOMIC DNA]</scope>
    <source>
        <strain evidence="8">CBS 366.77</strain>
    </source>
</reference>
<keyword evidence="4" id="KW-0325">Glycoprotein</keyword>
<feature type="domain" description="Sulfatase N-terminal" evidence="6">
    <location>
        <begin position="1"/>
        <end position="324"/>
    </location>
</feature>
<comment type="caution">
    <text evidence="7">The sequence shown here is derived from an EMBL/GenBank/DDBJ whole genome shotgun (WGS) entry which is preliminary data.</text>
</comment>
<proteinExistence type="inferred from homology"/>
<comment type="similarity">
    <text evidence="1">Belongs to the sulfatase family.</text>
</comment>
<organism evidence="7 8">
    <name type="scientific">Aspergillus sclerotialis</name>
    <dbReference type="NCBI Taxonomy" id="2070753"/>
    <lineage>
        <taxon>Eukaryota</taxon>
        <taxon>Fungi</taxon>
        <taxon>Dikarya</taxon>
        <taxon>Ascomycota</taxon>
        <taxon>Pezizomycotina</taxon>
        <taxon>Eurotiomycetes</taxon>
        <taxon>Eurotiomycetidae</taxon>
        <taxon>Eurotiales</taxon>
        <taxon>Aspergillaceae</taxon>
        <taxon>Aspergillus</taxon>
        <taxon>Aspergillus subgen. Polypaecilum</taxon>
    </lineage>
</organism>
<name>A0A3A2ZRL3_9EURO</name>
<dbReference type="Proteomes" id="UP000266188">
    <property type="component" value="Unassembled WGS sequence"/>
</dbReference>
<dbReference type="CDD" id="cd16147">
    <property type="entry name" value="G6S"/>
    <property type="match status" value="1"/>
</dbReference>
<evidence type="ECO:0000313" key="7">
    <source>
        <dbReference type="EMBL" id="RJE25666.1"/>
    </source>
</evidence>
<evidence type="ECO:0000259" key="6">
    <source>
        <dbReference type="Pfam" id="PF00884"/>
    </source>
</evidence>
<evidence type="ECO:0000256" key="3">
    <source>
        <dbReference type="ARBA" id="ARBA00022801"/>
    </source>
</evidence>
<dbReference type="EMBL" id="MVGC01000041">
    <property type="protein sequence ID" value="RJE25666.1"/>
    <property type="molecule type" value="Genomic_DNA"/>
</dbReference>
<dbReference type="GO" id="GO:0005539">
    <property type="term" value="F:glycosaminoglycan binding"/>
    <property type="evidence" value="ECO:0007669"/>
    <property type="project" value="TreeGrafter"/>
</dbReference>